<evidence type="ECO:0000313" key="8">
    <source>
        <dbReference type="Proteomes" id="UP001176961"/>
    </source>
</evidence>
<dbReference type="PROSITE" id="PS50262">
    <property type="entry name" value="G_PROTEIN_RECEP_F1_2"/>
    <property type="match status" value="1"/>
</dbReference>
<feature type="transmembrane region" description="Helical" evidence="5">
    <location>
        <begin position="44"/>
        <end position="68"/>
    </location>
</feature>
<reference evidence="7" key="1">
    <citation type="submission" date="2023-07" db="EMBL/GenBank/DDBJ databases">
        <authorList>
            <consortium name="CYATHOMIX"/>
        </authorList>
    </citation>
    <scope>NUCLEOTIDE SEQUENCE</scope>
    <source>
        <strain evidence="7">N/A</strain>
    </source>
</reference>
<dbReference type="SUPFAM" id="SSF81321">
    <property type="entry name" value="Family A G protein-coupled receptor-like"/>
    <property type="match status" value="1"/>
</dbReference>
<evidence type="ECO:0000256" key="3">
    <source>
        <dbReference type="ARBA" id="ARBA00022989"/>
    </source>
</evidence>
<keyword evidence="4 5" id="KW-0472">Membrane</keyword>
<evidence type="ECO:0000259" key="6">
    <source>
        <dbReference type="PROSITE" id="PS50262"/>
    </source>
</evidence>
<comment type="subcellular location">
    <subcellularLocation>
        <location evidence="1">Membrane</location>
    </subcellularLocation>
</comment>
<keyword evidence="2 5" id="KW-0812">Transmembrane</keyword>
<dbReference type="GO" id="GO:0016020">
    <property type="term" value="C:membrane"/>
    <property type="evidence" value="ECO:0007669"/>
    <property type="project" value="UniProtKB-SubCell"/>
</dbReference>
<evidence type="ECO:0000313" key="7">
    <source>
        <dbReference type="EMBL" id="CAJ0596125.1"/>
    </source>
</evidence>
<proteinExistence type="predicted"/>
<dbReference type="Gene3D" id="1.20.1070.10">
    <property type="entry name" value="Rhodopsin 7-helix transmembrane proteins"/>
    <property type="match status" value="1"/>
</dbReference>
<sequence length="151" mass="17564">MDSTLLLPYQIFYITIPLLGILGNFALIYVTIRCRKLRSVCNILIALISAGYIMQLFSHLVMVISYNFSFDHKTRLETCLYWQILPFFSTGHAEILLLCVTMDRMLSMRKFYYHFVYSYKFLYTTLIIFVATALGVCVTSVAYLYKGPNDK</sequence>
<evidence type="ECO:0000256" key="5">
    <source>
        <dbReference type="SAM" id="Phobius"/>
    </source>
</evidence>
<feature type="domain" description="G-protein coupled receptors family 1 profile" evidence="6">
    <location>
        <begin position="23"/>
        <end position="151"/>
    </location>
</feature>
<organism evidence="7 8">
    <name type="scientific">Cylicocyclus nassatus</name>
    <name type="common">Nematode worm</name>
    <dbReference type="NCBI Taxonomy" id="53992"/>
    <lineage>
        <taxon>Eukaryota</taxon>
        <taxon>Metazoa</taxon>
        <taxon>Ecdysozoa</taxon>
        <taxon>Nematoda</taxon>
        <taxon>Chromadorea</taxon>
        <taxon>Rhabditida</taxon>
        <taxon>Rhabditina</taxon>
        <taxon>Rhabditomorpha</taxon>
        <taxon>Strongyloidea</taxon>
        <taxon>Strongylidae</taxon>
        <taxon>Cylicocyclus</taxon>
    </lineage>
</organism>
<name>A0AA36GPV6_CYLNA</name>
<dbReference type="InterPro" id="IPR017452">
    <property type="entry name" value="GPCR_Rhodpsn_7TM"/>
</dbReference>
<gene>
    <name evidence="7" type="ORF">CYNAS_LOCUS8108</name>
</gene>
<evidence type="ECO:0000256" key="4">
    <source>
        <dbReference type="ARBA" id="ARBA00023136"/>
    </source>
</evidence>
<dbReference type="InterPro" id="IPR019424">
    <property type="entry name" value="7TM_GPCR_Srsx"/>
</dbReference>
<comment type="caution">
    <text evidence="7">The sequence shown here is derived from an EMBL/GenBank/DDBJ whole genome shotgun (WGS) entry which is preliminary data.</text>
</comment>
<evidence type="ECO:0000256" key="2">
    <source>
        <dbReference type="ARBA" id="ARBA00022692"/>
    </source>
</evidence>
<evidence type="ECO:0000256" key="1">
    <source>
        <dbReference type="ARBA" id="ARBA00004370"/>
    </source>
</evidence>
<keyword evidence="3 5" id="KW-1133">Transmembrane helix</keyword>
<feature type="transmembrane region" description="Helical" evidence="5">
    <location>
        <begin position="121"/>
        <end position="145"/>
    </location>
</feature>
<protein>
    <recommendedName>
        <fullName evidence="6">G-protein coupled receptors family 1 profile domain-containing protein</fullName>
    </recommendedName>
</protein>
<dbReference type="EMBL" id="CATQJL010000112">
    <property type="protein sequence ID" value="CAJ0596125.1"/>
    <property type="molecule type" value="Genomic_DNA"/>
</dbReference>
<feature type="transmembrane region" description="Helical" evidence="5">
    <location>
        <begin position="80"/>
        <end position="100"/>
    </location>
</feature>
<dbReference type="Pfam" id="PF10320">
    <property type="entry name" value="7TM_GPCR_Srsx"/>
    <property type="match status" value="1"/>
</dbReference>
<accession>A0AA36GPV6</accession>
<keyword evidence="8" id="KW-1185">Reference proteome</keyword>
<dbReference type="AlphaFoldDB" id="A0AA36GPV6"/>
<dbReference type="Proteomes" id="UP001176961">
    <property type="component" value="Unassembled WGS sequence"/>
</dbReference>
<feature type="transmembrane region" description="Helical" evidence="5">
    <location>
        <begin position="12"/>
        <end position="32"/>
    </location>
</feature>